<evidence type="ECO:0000313" key="12">
    <source>
        <dbReference type="Proteomes" id="UP000228945"/>
    </source>
</evidence>
<keyword evidence="5" id="KW-0326">Glycosidase</keyword>
<sequence>MPSAVFPSQRHWPGRPLSAGLSLALALAAGSAGAAPLTQPELDRAARELKVGFAVLENGVTGDCGSGEGGCYRGELSLTAPHGLPPDGWALFFSHVERMRRVDDPRFRVEHVNGDLYRLTPAPGSAGLKPGETYRIGFRGGGSHLSAYYPMPNHYLAAEGLKARVIESTRPIVDPETGLEGLPFVAPFVDEAKLERRSPGDRTVWATPARTYAANAATPTALGAGPPVIPSPREVRAGTGALDLSGGLVVRLEGFDRKDLAPALAAAGETGRGAPLVVRRASKPLPLGGYGLAIDAEGVVIEASDAEGASNGLRTLAALRAAGPTVPQLAIEDAPRFGFRGLHLDVARNFHGKALVLAVLEQMAAYKLNRLHLHLGDDEGWRLEIAGLPELTEIGARRCHDLAEDRCLLPQLGAGPDGDTPVDGFYSAADYIEIVRAAAARHIEVIPSFDMPGHSRAAIRAMDARARRLRAAGDEAGAARYLLSEAADRSVYDSIQHYRDNTINVCQESAYAFVAKVVDEVAALHVRAGRPLKTYHIGADETPGAWIGSPACAALSKTTGVPVKKLGGYFIERVSARLAERGIVAAGWSDGMGDADARKMPAAVQSNLWAPLFGGATAVGRKQAGQGWRVVVSVPEATYLDAPNAVDPYERGYDWMSRFTDSRKLFDFMPESLPVHAEIWTDLENRPATVTDNGGRGARFDGVQAQLWSETIRSDDQVEYMLFPRLLAFAERAWRRADWEPTPASDGGPYGPQTQTFSAAARVARDREWAGFAARVGTVELRRLDQAGIAYRIPIVGAVVESGVLKANLEVPGLPIEYRVAGGGWVPYAGPAPVEGAVEIRARSADGRRAGRTVTVGERR</sequence>
<name>A0A2D2B4E7_9CAUL</name>
<dbReference type="InterPro" id="IPR025705">
    <property type="entry name" value="Beta_hexosaminidase_sua/sub"/>
</dbReference>
<dbReference type="AlphaFoldDB" id="A0A2D2B4E7"/>
<dbReference type="InterPro" id="IPR004867">
    <property type="entry name" value="CHB_C_dom"/>
</dbReference>
<dbReference type="SUPFAM" id="SSF49384">
    <property type="entry name" value="Carbohydrate-binding domain"/>
    <property type="match status" value="1"/>
</dbReference>
<dbReference type="CDD" id="cd02847">
    <property type="entry name" value="E_set_Chitobiase_C"/>
    <property type="match status" value="1"/>
</dbReference>
<accession>A0A2D2B4E7</accession>
<dbReference type="InterPro" id="IPR015882">
    <property type="entry name" value="HEX_bac_N"/>
</dbReference>
<dbReference type="InterPro" id="IPR014756">
    <property type="entry name" value="Ig_E-set"/>
</dbReference>
<evidence type="ECO:0000256" key="6">
    <source>
        <dbReference type="ARBA" id="ARBA00030512"/>
    </source>
</evidence>
<dbReference type="Pfam" id="PF03174">
    <property type="entry name" value="CHB_HEX_C"/>
    <property type="match status" value="1"/>
</dbReference>
<gene>
    <name evidence="11" type="ORF">CSW64_16295</name>
</gene>
<dbReference type="GO" id="GO:0005975">
    <property type="term" value="P:carbohydrate metabolic process"/>
    <property type="evidence" value="ECO:0007669"/>
    <property type="project" value="InterPro"/>
</dbReference>
<evidence type="ECO:0000256" key="8">
    <source>
        <dbReference type="PIRSR" id="PIRSR625705-1"/>
    </source>
</evidence>
<dbReference type="InterPro" id="IPR029018">
    <property type="entry name" value="Hex-like_dom2"/>
</dbReference>
<keyword evidence="12" id="KW-1185">Reference proteome</keyword>
<reference evidence="11 12" key="1">
    <citation type="submission" date="2017-10" db="EMBL/GenBank/DDBJ databases">
        <title>Genome sequence of Caulobacter mirabilis FWC38.</title>
        <authorList>
            <person name="Fiebig A."/>
            <person name="Crosson S."/>
        </authorList>
    </citation>
    <scope>NUCLEOTIDE SEQUENCE [LARGE SCALE GENOMIC DNA]</scope>
    <source>
        <strain evidence="11 12">FWC 38</strain>
    </source>
</reference>
<dbReference type="InterPro" id="IPR004866">
    <property type="entry name" value="CHB/HEX_N_dom"/>
</dbReference>
<dbReference type="Gene3D" id="3.20.20.80">
    <property type="entry name" value="Glycosidases"/>
    <property type="match status" value="1"/>
</dbReference>
<dbReference type="InterPro" id="IPR017853">
    <property type="entry name" value="GH"/>
</dbReference>
<dbReference type="GO" id="GO:0030203">
    <property type="term" value="P:glycosaminoglycan metabolic process"/>
    <property type="evidence" value="ECO:0007669"/>
    <property type="project" value="TreeGrafter"/>
</dbReference>
<dbReference type="InterPro" id="IPR013783">
    <property type="entry name" value="Ig-like_fold"/>
</dbReference>
<dbReference type="PRINTS" id="PR00738">
    <property type="entry name" value="GLHYDRLASE20"/>
</dbReference>
<dbReference type="PANTHER" id="PTHR22600:SF57">
    <property type="entry name" value="BETA-N-ACETYLHEXOSAMINIDASE"/>
    <property type="match status" value="1"/>
</dbReference>
<dbReference type="Gene3D" id="2.60.40.10">
    <property type="entry name" value="Immunoglobulins"/>
    <property type="match status" value="1"/>
</dbReference>
<evidence type="ECO:0000256" key="9">
    <source>
        <dbReference type="SAM" id="SignalP"/>
    </source>
</evidence>
<dbReference type="SUPFAM" id="SSF55545">
    <property type="entry name" value="beta-N-acetylhexosaminidase-like domain"/>
    <property type="match status" value="1"/>
</dbReference>
<dbReference type="Gene3D" id="2.60.40.290">
    <property type="match status" value="1"/>
</dbReference>
<dbReference type="Gene3D" id="3.30.379.10">
    <property type="entry name" value="Chitobiase/beta-hexosaminidase domain 2-like"/>
    <property type="match status" value="1"/>
</dbReference>
<evidence type="ECO:0000256" key="5">
    <source>
        <dbReference type="ARBA" id="ARBA00023295"/>
    </source>
</evidence>
<dbReference type="PANTHER" id="PTHR22600">
    <property type="entry name" value="BETA-HEXOSAMINIDASE"/>
    <property type="match status" value="1"/>
</dbReference>
<keyword evidence="9" id="KW-0732">Signal</keyword>
<feature type="chain" id="PRO_5013561536" description="beta-N-acetylhexosaminidase" evidence="9">
    <location>
        <begin position="35"/>
        <end position="860"/>
    </location>
</feature>
<dbReference type="Proteomes" id="UP000228945">
    <property type="component" value="Chromosome"/>
</dbReference>
<evidence type="ECO:0000256" key="7">
    <source>
        <dbReference type="ARBA" id="ARBA00033000"/>
    </source>
</evidence>
<dbReference type="EC" id="3.2.1.52" evidence="3"/>
<evidence type="ECO:0000256" key="4">
    <source>
        <dbReference type="ARBA" id="ARBA00022801"/>
    </source>
</evidence>
<dbReference type="KEGG" id="cmb:CSW64_16295"/>
<evidence type="ECO:0000256" key="1">
    <source>
        <dbReference type="ARBA" id="ARBA00001231"/>
    </source>
</evidence>
<comment type="similarity">
    <text evidence="2">Belongs to the glycosyl hydrolase 20 family.</text>
</comment>
<dbReference type="Pfam" id="PF03173">
    <property type="entry name" value="CHB_HEX"/>
    <property type="match status" value="1"/>
</dbReference>
<evidence type="ECO:0000256" key="2">
    <source>
        <dbReference type="ARBA" id="ARBA00006285"/>
    </source>
</evidence>
<dbReference type="InterPro" id="IPR015883">
    <property type="entry name" value="Glyco_hydro_20_cat"/>
</dbReference>
<dbReference type="Pfam" id="PF02838">
    <property type="entry name" value="Glyco_hydro_20b"/>
    <property type="match status" value="1"/>
</dbReference>
<evidence type="ECO:0000256" key="3">
    <source>
        <dbReference type="ARBA" id="ARBA00012663"/>
    </source>
</evidence>
<dbReference type="GO" id="GO:0016020">
    <property type="term" value="C:membrane"/>
    <property type="evidence" value="ECO:0007669"/>
    <property type="project" value="TreeGrafter"/>
</dbReference>
<protein>
    <recommendedName>
        <fullName evidence="3">beta-N-acetylhexosaminidase</fullName>
        <ecNumber evidence="3">3.2.1.52</ecNumber>
    </recommendedName>
    <alternativeName>
        <fullName evidence="6">Beta-N-acetylhexosaminidase</fullName>
    </alternativeName>
    <alternativeName>
        <fullName evidence="7">N-acetyl-beta-glucosaminidase</fullName>
    </alternativeName>
</protein>
<feature type="domain" description="Chitobiase/beta-hexosaminidases N-terminal" evidence="10">
    <location>
        <begin position="47"/>
        <end position="210"/>
    </location>
</feature>
<dbReference type="InterPro" id="IPR012291">
    <property type="entry name" value="CBM2_carb-bd_dom_sf"/>
</dbReference>
<dbReference type="GO" id="GO:0030247">
    <property type="term" value="F:polysaccharide binding"/>
    <property type="evidence" value="ECO:0007669"/>
    <property type="project" value="InterPro"/>
</dbReference>
<feature type="signal peptide" evidence="9">
    <location>
        <begin position="1"/>
        <end position="34"/>
    </location>
</feature>
<dbReference type="OrthoDB" id="9763537at2"/>
<proteinExistence type="inferred from homology"/>
<organism evidence="11 12">
    <name type="scientific">Caulobacter mirabilis</name>
    <dbReference type="NCBI Taxonomy" id="69666"/>
    <lineage>
        <taxon>Bacteria</taxon>
        <taxon>Pseudomonadati</taxon>
        <taxon>Pseudomonadota</taxon>
        <taxon>Alphaproteobacteria</taxon>
        <taxon>Caulobacterales</taxon>
        <taxon>Caulobacteraceae</taxon>
        <taxon>Caulobacter</taxon>
    </lineage>
</organism>
<dbReference type="SMART" id="SM01081">
    <property type="entry name" value="CHB_HEX"/>
    <property type="match status" value="1"/>
</dbReference>
<evidence type="ECO:0000313" key="11">
    <source>
        <dbReference type="EMBL" id="ATQ45064.1"/>
    </source>
</evidence>
<comment type="catalytic activity">
    <reaction evidence="1">
        <text>Hydrolysis of terminal non-reducing N-acetyl-D-hexosamine residues in N-acetyl-beta-D-hexosaminides.</text>
        <dbReference type="EC" id="3.2.1.52"/>
    </reaction>
</comment>
<feature type="active site" description="Proton donor" evidence="8">
    <location>
        <position position="541"/>
    </location>
</feature>
<dbReference type="GO" id="GO:0004563">
    <property type="term" value="F:beta-N-acetylhexosaminidase activity"/>
    <property type="evidence" value="ECO:0007669"/>
    <property type="project" value="UniProtKB-EC"/>
</dbReference>
<keyword evidence="4" id="KW-0378">Hydrolase</keyword>
<dbReference type="Pfam" id="PF00728">
    <property type="entry name" value="Glyco_hydro_20"/>
    <property type="match status" value="1"/>
</dbReference>
<dbReference type="SUPFAM" id="SSF51445">
    <property type="entry name" value="(Trans)glycosidases"/>
    <property type="match status" value="1"/>
</dbReference>
<dbReference type="SUPFAM" id="SSF81296">
    <property type="entry name" value="E set domains"/>
    <property type="match status" value="1"/>
</dbReference>
<evidence type="ECO:0000259" key="10">
    <source>
        <dbReference type="SMART" id="SM01081"/>
    </source>
</evidence>
<dbReference type="EMBL" id="CP024201">
    <property type="protein sequence ID" value="ATQ45064.1"/>
    <property type="molecule type" value="Genomic_DNA"/>
</dbReference>
<dbReference type="InterPro" id="IPR008965">
    <property type="entry name" value="CBM2/CBM3_carb-bd_dom_sf"/>
</dbReference>